<dbReference type="InterPro" id="IPR036514">
    <property type="entry name" value="SGNH_hydro_sf"/>
</dbReference>
<dbReference type="InterPro" id="IPR051532">
    <property type="entry name" value="Ester_Hydrolysis_Enzymes"/>
</dbReference>
<dbReference type="SUPFAM" id="SSF52266">
    <property type="entry name" value="SGNH hydrolase"/>
    <property type="match status" value="1"/>
</dbReference>
<accession>A0A0L0DBM5</accession>
<reference evidence="2 3" key="1">
    <citation type="submission" date="2010-05" db="EMBL/GenBank/DDBJ databases">
        <title>The Genome Sequence of Thecamonas trahens ATCC 50062.</title>
        <authorList>
            <consortium name="The Broad Institute Genome Sequencing Platform"/>
            <person name="Russ C."/>
            <person name="Cuomo C."/>
            <person name="Shea T."/>
            <person name="Young S.K."/>
            <person name="Zeng Q."/>
            <person name="Koehrsen M."/>
            <person name="Haas B."/>
            <person name="Borodovsky M."/>
            <person name="Guigo R."/>
            <person name="Alvarado L."/>
            <person name="Berlin A."/>
            <person name="Bochicchio J."/>
            <person name="Borenstein D."/>
            <person name="Chapman S."/>
            <person name="Chen Z."/>
            <person name="Freedman E."/>
            <person name="Gellesch M."/>
            <person name="Goldberg J."/>
            <person name="Griggs A."/>
            <person name="Gujja S."/>
            <person name="Heilman E."/>
            <person name="Heiman D."/>
            <person name="Hepburn T."/>
            <person name="Howarth C."/>
            <person name="Jen D."/>
            <person name="Larson L."/>
            <person name="Mehta T."/>
            <person name="Park D."/>
            <person name="Pearson M."/>
            <person name="Roberts A."/>
            <person name="Saif S."/>
            <person name="Shenoy N."/>
            <person name="Sisk P."/>
            <person name="Stolte C."/>
            <person name="Sykes S."/>
            <person name="Thomson T."/>
            <person name="Walk T."/>
            <person name="White J."/>
            <person name="Yandava C."/>
            <person name="Burger G."/>
            <person name="Gray M.W."/>
            <person name="Holland P.W.H."/>
            <person name="King N."/>
            <person name="Lang F.B.F."/>
            <person name="Roger A.J."/>
            <person name="Ruiz-Trillo I."/>
            <person name="Lander E."/>
            <person name="Nusbaum C."/>
        </authorList>
    </citation>
    <scope>NUCLEOTIDE SEQUENCE [LARGE SCALE GENOMIC DNA]</scope>
    <source>
        <strain evidence="2 3">ATCC 50062</strain>
    </source>
</reference>
<evidence type="ECO:0000313" key="2">
    <source>
        <dbReference type="EMBL" id="KNC49506.1"/>
    </source>
</evidence>
<dbReference type="GO" id="GO:0004622">
    <property type="term" value="F:phosphatidylcholine lysophospholipase activity"/>
    <property type="evidence" value="ECO:0007669"/>
    <property type="project" value="TreeGrafter"/>
</dbReference>
<name>A0A0L0DBM5_THETB</name>
<evidence type="ECO:0000259" key="1">
    <source>
        <dbReference type="Pfam" id="PF13472"/>
    </source>
</evidence>
<evidence type="ECO:0000313" key="3">
    <source>
        <dbReference type="Proteomes" id="UP000054408"/>
    </source>
</evidence>
<keyword evidence="3" id="KW-1185">Reference proteome</keyword>
<dbReference type="Proteomes" id="UP000054408">
    <property type="component" value="Unassembled WGS sequence"/>
</dbReference>
<dbReference type="GO" id="GO:0006629">
    <property type="term" value="P:lipid metabolic process"/>
    <property type="evidence" value="ECO:0007669"/>
    <property type="project" value="InterPro"/>
</dbReference>
<dbReference type="EMBL" id="GL349456">
    <property type="protein sequence ID" value="KNC49506.1"/>
    <property type="molecule type" value="Genomic_DNA"/>
</dbReference>
<dbReference type="Pfam" id="PF13472">
    <property type="entry name" value="Lipase_GDSL_2"/>
    <property type="match status" value="1"/>
</dbReference>
<dbReference type="InterPro" id="IPR008265">
    <property type="entry name" value="Lipase_GDSL_AS"/>
</dbReference>
<sequence length="268" mass="28496">MSNSSVGSLSSSLLSSSSSSSVDRIEFGSNSVCADTGCAPDQGEAVKIVRGHGKVNKTPQVRIMAFGDSLTAGYRTTFQEYTPYAATVEAEAAAAGLDGVKVEEWGLPGEITEAMTHRIDEALEMAGLPVYDIAIILGGTNDLARRIPPADVNANLAQIHAKCHAAGILTTVALGIPEHYQMHKFGGTFATARAEVNHFLESELAASTDGNVIYLSLDDAVTYFDADGLKRHDAELFWAGIHFTAAGYERIGKFVFDALLQRGLLSQP</sequence>
<dbReference type="PROSITE" id="PS01098">
    <property type="entry name" value="LIPASE_GDSL_SER"/>
    <property type="match status" value="1"/>
</dbReference>
<dbReference type="OMA" id="NDLAYNR"/>
<organism evidence="2 3">
    <name type="scientific">Thecamonas trahens ATCC 50062</name>
    <dbReference type="NCBI Taxonomy" id="461836"/>
    <lineage>
        <taxon>Eukaryota</taxon>
        <taxon>Apusozoa</taxon>
        <taxon>Apusomonadida</taxon>
        <taxon>Apusomonadidae</taxon>
        <taxon>Thecamonas</taxon>
    </lineage>
</organism>
<dbReference type="STRING" id="461836.A0A0L0DBM5"/>
<dbReference type="PANTHER" id="PTHR30383">
    <property type="entry name" value="THIOESTERASE 1/PROTEASE 1/LYSOPHOSPHOLIPASE L1"/>
    <property type="match status" value="1"/>
</dbReference>
<dbReference type="AlphaFoldDB" id="A0A0L0DBM5"/>
<dbReference type="RefSeq" id="XP_013757623.1">
    <property type="nucleotide sequence ID" value="XM_013902169.1"/>
</dbReference>
<gene>
    <name evidence="2" type="ORF">AMSG_05524</name>
</gene>
<feature type="domain" description="SGNH hydrolase-type esterase" evidence="1">
    <location>
        <begin position="65"/>
        <end position="250"/>
    </location>
</feature>
<protein>
    <recommendedName>
        <fullName evidence="1">SGNH hydrolase-type esterase domain-containing protein</fullName>
    </recommendedName>
</protein>
<dbReference type="GeneID" id="25564925"/>
<dbReference type="OrthoDB" id="408760at2759"/>
<dbReference type="PANTHER" id="PTHR30383:SF5">
    <property type="entry name" value="SGNH HYDROLASE-TYPE ESTERASE DOMAIN-CONTAINING PROTEIN"/>
    <property type="match status" value="1"/>
</dbReference>
<dbReference type="Gene3D" id="3.40.50.1110">
    <property type="entry name" value="SGNH hydrolase"/>
    <property type="match status" value="1"/>
</dbReference>
<proteinExistence type="predicted"/>
<dbReference type="InterPro" id="IPR013830">
    <property type="entry name" value="SGNH_hydro"/>
</dbReference>